<dbReference type="AlphaFoldDB" id="A0A378U9K8"/>
<dbReference type="EMBL" id="UGQY01000001">
    <property type="protein sequence ID" value="STZ74074.1"/>
    <property type="molecule type" value="Genomic_DNA"/>
</dbReference>
<name>A0A378U9K8_MYCFO</name>
<dbReference type="GO" id="GO:0016757">
    <property type="term" value="F:glycosyltransferase activity"/>
    <property type="evidence" value="ECO:0007669"/>
    <property type="project" value="UniProtKB-ARBA"/>
</dbReference>
<dbReference type="PANTHER" id="PTHR48050:SF13">
    <property type="entry name" value="STEROL 3-BETA-GLUCOSYLTRANSFERASE UGT80A2"/>
    <property type="match status" value="1"/>
</dbReference>
<dbReference type="InterPro" id="IPR050426">
    <property type="entry name" value="Glycosyltransferase_28"/>
</dbReference>
<dbReference type="InterPro" id="IPR010610">
    <property type="entry name" value="EryCIII-like_C"/>
</dbReference>
<keyword evidence="2" id="KW-0808">Transferase</keyword>
<evidence type="ECO:0000259" key="1">
    <source>
        <dbReference type="Pfam" id="PF06722"/>
    </source>
</evidence>
<organism evidence="2 3">
    <name type="scientific">Mycolicibacterium fortuitum</name>
    <name type="common">Mycobacterium fortuitum</name>
    <dbReference type="NCBI Taxonomy" id="1766"/>
    <lineage>
        <taxon>Bacteria</taxon>
        <taxon>Bacillati</taxon>
        <taxon>Actinomycetota</taxon>
        <taxon>Actinomycetes</taxon>
        <taxon>Mycobacteriales</taxon>
        <taxon>Mycobacteriaceae</taxon>
        <taxon>Mycolicibacterium</taxon>
    </lineage>
</organism>
<accession>A0A378U9K8</accession>
<dbReference type="Proteomes" id="UP000255389">
    <property type="component" value="Unassembled WGS sequence"/>
</dbReference>
<dbReference type="Pfam" id="PF06722">
    <property type="entry name" value="EryCIII-like_C"/>
    <property type="match status" value="1"/>
</dbReference>
<reference evidence="2 3" key="1">
    <citation type="submission" date="2018-06" db="EMBL/GenBank/DDBJ databases">
        <authorList>
            <consortium name="Pathogen Informatics"/>
            <person name="Doyle S."/>
        </authorList>
    </citation>
    <scope>NUCLEOTIDE SEQUENCE [LARGE SCALE GENOMIC DNA]</scope>
    <source>
        <strain evidence="2 3">NCTC1542</strain>
    </source>
</reference>
<proteinExistence type="predicted"/>
<gene>
    <name evidence="2" type="ORF">NCTC1542_01622</name>
</gene>
<dbReference type="PANTHER" id="PTHR48050">
    <property type="entry name" value="STEROL 3-BETA-GLUCOSYLTRANSFERASE"/>
    <property type="match status" value="1"/>
</dbReference>
<evidence type="ECO:0000313" key="3">
    <source>
        <dbReference type="Proteomes" id="UP000255389"/>
    </source>
</evidence>
<dbReference type="Gene3D" id="3.40.50.2000">
    <property type="entry name" value="Glycogen Phosphorylase B"/>
    <property type="match status" value="1"/>
</dbReference>
<dbReference type="SUPFAM" id="SSF53756">
    <property type="entry name" value="UDP-Glycosyltransferase/glycogen phosphorylase"/>
    <property type="match status" value="1"/>
</dbReference>
<protein>
    <submittedName>
        <fullName evidence="2">Glycosyltransferase B</fullName>
    </submittedName>
</protein>
<evidence type="ECO:0000313" key="2">
    <source>
        <dbReference type="EMBL" id="STZ74074.1"/>
    </source>
</evidence>
<sequence>MCAGASDFSDVPHLDHVKVVSTMNYGAAFPACRAVVHHGGAGTTAAGLRAGVPTLILSTDLDQTLWGARIKRLKVGTARRLSATTQKTLLADLRTILEPEYSARAREVATQMTKPAESAAKTADLLEKLARLKRAG</sequence>
<feature type="domain" description="Erythromycin biosynthesis protein CIII-like C-terminal" evidence="1">
    <location>
        <begin position="7"/>
        <end position="117"/>
    </location>
</feature>